<evidence type="ECO:0000256" key="13">
    <source>
        <dbReference type="ARBA" id="ARBA00022989"/>
    </source>
</evidence>
<evidence type="ECO:0000256" key="8">
    <source>
        <dbReference type="ARBA" id="ARBA00022475"/>
    </source>
</evidence>
<sequence length="259" mass="28830">MKELIIRSISGLIGIILLVLIASKGGLILNIGIMLVSFVGVYEFYNATNMKGFNPIKTLGYIFSIGLFINNIKSQWLSLNFLIFIILIAILILLILKKNFSIQDVGITLLGLLYIPFLIFHITYLDKSIYIWFIFIIAWGTDTFAYIAGNLFGKKKLCPNLSPNKTVEGSIGGIIGSVLLIVIFSKYFNLASLRGNILLSIIASIMAQIGDLTASKIKRITGIKDFGYIIPGHGGVLDRFDSILFTAPVVYYFVKYFIF</sequence>
<dbReference type="AlphaFoldDB" id="A0A9X2S686"/>
<comment type="pathway">
    <text evidence="4">Lipid metabolism.</text>
</comment>
<comment type="similarity">
    <text evidence="5 18">Belongs to the CDS family.</text>
</comment>
<reference evidence="20" key="1">
    <citation type="submission" date="2022-07" db="EMBL/GenBank/DDBJ databases">
        <title>Enhanced cultured diversity of the mouse gut microbiota enables custom-made synthetic communities.</title>
        <authorList>
            <person name="Afrizal A."/>
        </authorList>
    </citation>
    <scope>NUCLEOTIDE SEQUENCE</scope>
    <source>
        <strain evidence="20">DSM 29482</strain>
    </source>
</reference>
<evidence type="ECO:0000313" key="20">
    <source>
        <dbReference type="EMBL" id="MCR2042736.1"/>
    </source>
</evidence>
<evidence type="ECO:0000256" key="9">
    <source>
        <dbReference type="ARBA" id="ARBA00022516"/>
    </source>
</evidence>
<name>A0A9X2S686_9FIRM</name>
<comment type="subcellular location">
    <subcellularLocation>
        <location evidence="2">Cell membrane</location>
        <topology evidence="2">Multi-pass membrane protein</topology>
    </subcellularLocation>
</comment>
<dbReference type="PANTHER" id="PTHR46382:SF1">
    <property type="entry name" value="PHOSPHATIDATE CYTIDYLYLTRANSFERASE"/>
    <property type="match status" value="1"/>
</dbReference>
<evidence type="ECO:0000256" key="10">
    <source>
        <dbReference type="ARBA" id="ARBA00022679"/>
    </source>
</evidence>
<evidence type="ECO:0000256" key="19">
    <source>
        <dbReference type="SAM" id="Phobius"/>
    </source>
</evidence>
<organism evidence="20 21">
    <name type="scientific">Anaerosalibacter massiliensis</name>
    <dbReference type="NCBI Taxonomy" id="1347392"/>
    <lineage>
        <taxon>Bacteria</taxon>
        <taxon>Bacillati</taxon>
        <taxon>Bacillota</taxon>
        <taxon>Tissierellia</taxon>
        <taxon>Tissierellales</taxon>
        <taxon>Sporanaerobacteraceae</taxon>
        <taxon>Anaerosalibacter</taxon>
    </lineage>
</organism>
<feature type="transmembrane region" description="Helical" evidence="19">
    <location>
        <begin position="76"/>
        <end position="96"/>
    </location>
</feature>
<dbReference type="GO" id="GO:0004605">
    <property type="term" value="F:phosphatidate cytidylyltransferase activity"/>
    <property type="evidence" value="ECO:0007669"/>
    <property type="project" value="UniProtKB-EC"/>
</dbReference>
<evidence type="ECO:0000256" key="1">
    <source>
        <dbReference type="ARBA" id="ARBA00001698"/>
    </source>
</evidence>
<dbReference type="InterPro" id="IPR000374">
    <property type="entry name" value="PC_trans"/>
</dbReference>
<comment type="caution">
    <text evidence="20">The sequence shown here is derived from an EMBL/GenBank/DDBJ whole genome shotgun (WGS) entry which is preliminary data.</text>
</comment>
<proteinExistence type="inferred from homology"/>
<keyword evidence="11 18" id="KW-0812">Transmembrane</keyword>
<evidence type="ECO:0000256" key="14">
    <source>
        <dbReference type="ARBA" id="ARBA00023098"/>
    </source>
</evidence>
<keyword evidence="15 19" id="KW-0472">Membrane</keyword>
<feature type="transmembrane region" description="Helical" evidence="19">
    <location>
        <begin position="12"/>
        <end position="42"/>
    </location>
</feature>
<feature type="transmembrane region" description="Helical" evidence="19">
    <location>
        <begin position="105"/>
        <end position="123"/>
    </location>
</feature>
<evidence type="ECO:0000256" key="18">
    <source>
        <dbReference type="RuleBase" id="RU003938"/>
    </source>
</evidence>
<accession>A0A9X2S686</accession>
<evidence type="ECO:0000256" key="12">
    <source>
        <dbReference type="ARBA" id="ARBA00022695"/>
    </source>
</evidence>
<dbReference type="OrthoDB" id="9799199at2"/>
<feature type="transmembrane region" description="Helical" evidence="19">
    <location>
        <begin position="129"/>
        <end position="148"/>
    </location>
</feature>
<keyword evidence="8" id="KW-1003">Cell membrane</keyword>
<dbReference type="GO" id="GO:0016024">
    <property type="term" value="P:CDP-diacylglycerol biosynthetic process"/>
    <property type="evidence" value="ECO:0007669"/>
    <property type="project" value="TreeGrafter"/>
</dbReference>
<evidence type="ECO:0000256" key="4">
    <source>
        <dbReference type="ARBA" id="ARBA00005189"/>
    </source>
</evidence>
<dbReference type="RefSeq" id="WP_050069804.1">
    <property type="nucleotide sequence ID" value="NZ_CABKTM010000043.1"/>
</dbReference>
<dbReference type="Pfam" id="PF01148">
    <property type="entry name" value="CTP_transf_1"/>
    <property type="match status" value="1"/>
</dbReference>
<evidence type="ECO:0000256" key="6">
    <source>
        <dbReference type="ARBA" id="ARBA00012487"/>
    </source>
</evidence>
<keyword evidence="12 18" id="KW-0548">Nucleotidyltransferase</keyword>
<keyword evidence="16" id="KW-0594">Phospholipid biosynthesis</keyword>
<dbReference type="GO" id="GO:0005886">
    <property type="term" value="C:plasma membrane"/>
    <property type="evidence" value="ECO:0007669"/>
    <property type="project" value="UniProtKB-SubCell"/>
</dbReference>
<gene>
    <name evidence="20" type="ORF">NSA23_01270</name>
</gene>
<evidence type="ECO:0000256" key="15">
    <source>
        <dbReference type="ARBA" id="ARBA00023136"/>
    </source>
</evidence>
<dbReference type="EMBL" id="JANJZL010000001">
    <property type="protein sequence ID" value="MCR2042736.1"/>
    <property type="molecule type" value="Genomic_DNA"/>
</dbReference>
<evidence type="ECO:0000256" key="3">
    <source>
        <dbReference type="ARBA" id="ARBA00005119"/>
    </source>
</evidence>
<feature type="transmembrane region" description="Helical" evidence="19">
    <location>
        <begin position="169"/>
        <end position="189"/>
    </location>
</feature>
<evidence type="ECO:0000313" key="21">
    <source>
        <dbReference type="Proteomes" id="UP001142078"/>
    </source>
</evidence>
<keyword evidence="10 18" id="KW-0808">Transferase</keyword>
<keyword evidence="13 19" id="KW-1133">Transmembrane helix</keyword>
<keyword evidence="14" id="KW-0443">Lipid metabolism</keyword>
<evidence type="ECO:0000256" key="17">
    <source>
        <dbReference type="ARBA" id="ARBA00023264"/>
    </source>
</evidence>
<dbReference type="EC" id="2.7.7.41" evidence="6 18"/>
<dbReference type="Proteomes" id="UP001142078">
    <property type="component" value="Unassembled WGS sequence"/>
</dbReference>
<evidence type="ECO:0000256" key="5">
    <source>
        <dbReference type="ARBA" id="ARBA00010185"/>
    </source>
</evidence>
<evidence type="ECO:0000256" key="2">
    <source>
        <dbReference type="ARBA" id="ARBA00004651"/>
    </source>
</evidence>
<evidence type="ECO:0000256" key="11">
    <source>
        <dbReference type="ARBA" id="ARBA00022692"/>
    </source>
</evidence>
<keyword evidence="17" id="KW-1208">Phospholipid metabolism</keyword>
<comment type="pathway">
    <text evidence="3 18">Phospholipid metabolism; CDP-diacylglycerol biosynthesis; CDP-diacylglycerol from sn-glycerol 3-phosphate: step 3/3.</text>
</comment>
<evidence type="ECO:0000256" key="16">
    <source>
        <dbReference type="ARBA" id="ARBA00023209"/>
    </source>
</evidence>
<keyword evidence="21" id="KW-1185">Reference proteome</keyword>
<protein>
    <recommendedName>
        <fullName evidence="7 18">Phosphatidate cytidylyltransferase</fullName>
        <ecNumber evidence="6 18">2.7.7.41</ecNumber>
    </recommendedName>
</protein>
<dbReference type="PANTHER" id="PTHR46382">
    <property type="entry name" value="PHOSPHATIDATE CYTIDYLYLTRANSFERASE"/>
    <property type="match status" value="1"/>
</dbReference>
<evidence type="ECO:0000256" key="7">
    <source>
        <dbReference type="ARBA" id="ARBA00019373"/>
    </source>
</evidence>
<keyword evidence="9" id="KW-0444">Lipid biosynthesis</keyword>
<comment type="catalytic activity">
    <reaction evidence="1 18">
        <text>a 1,2-diacyl-sn-glycero-3-phosphate + CTP + H(+) = a CDP-1,2-diacyl-sn-glycerol + diphosphate</text>
        <dbReference type="Rhea" id="RHEA:16229"/>
        <dbReference type="ChEBI" id="CHEBI:15378"/>
        <dbReference type="ChEBI" id="CHEBI:33019"/>
        <dbReference type="ChEBI" id="CHEBI:37563"/>
        <dbReference type="ChEBI" id="CHEBI:58332"/>
        <dbReference type="ChEBI" id="CHEBI:58608"/>
        <dbReference type="EC" id="2.7.7.41"/>
    </reaction>
</comment>
<dbReference type="PROSITE" id="PS01315">
    <property type="entry name" value="CDS"/>
    <property type="match status" value="1"/>
</dbReference>